<dbReference type="PANTHER" id="PTHR23101">
    <property type="entry name" value="RAB GDP/GTP EXCHANGE FACTOR"/>
    <property type="match status" value="1"/>
</dbReference>
<reference evidence="2" key="1">
    <citation type="submission" date="2011-12" db="EMBL/GenBank/DDBJ databases">
        <title>The Draft Genome of Lepisosteus oculatus.</title>
        <authorList>
            <consortium name="The Broad Institute Genome Assembly &amp; Analysis Group"/>
            <consortium name="Computational R&amp;D Group"/>
            <consortium name="and Sequencing Platform"/>
            <person name="Di Palma F."/>
            <person name="Alfoldi J."/>
            <person name="Johnson J."/>
            <person name="Berlin A."/>
            <person name="Gnerre S."/>
            <person name="Jaffe D."/>
            <person name="MacCallum I."/>
            <person name="Young S."/>
            <person name="Walker B.J."/>
            <person name="Lander E.S."/>
            <person name="Lindblad-Toh K."/>
        </authorList>
    </citation>
    <scope>NUCLEOTIDE SEQUENCE [LARGE SCALE GENOMIC DNA]</scope>
</reference>
<dbReference type="InterPro" id="IPR045046">
    <property type="entry name" value="Vps9-like"/>
</dbReference>
<evidence type="ECO:0000313" key="1">
    <source>
        <dbReference type="Ensembl" id="ENSLOCP00000001849.1"/>
    </source>
</evidence>
<dbReference type="Ensembl" id="ENSLOCT00000001854.1">
    <property type="protein sequence ID" value="ENSLOCP00000001849.1"/>
    <property type="gene ID" value="ENSLOCG00000001609.1"/>
</dbReference>
<dbReference type="Bgee" id="ENSLOCG00000001609">
    <property type="expression patterns" value="Expressed in camera-type eye and 11 other cell types or tissues"/>
</dbReference>
<accession>W5M0E2</accession>
<name>W5M0E2_LEPOC</name>
<dbReference type="SUPFAM" id="SSF109993">
    <property type="entry name" value="VPS9 domain"/>
    <property type="match status" value="1"/>
</dbReference>
<proteinExistence type="predicted"/>
<dbReference type="PANTHER" id="PTHR23101:SF127">
    <property type="entry name" value="RAS AND RAB INTERACTOR 1-RELATED"/>
    <property type="match status" value="1"/>
</dbReference>
<reference evidence="1" key="3">
    <citation type="submission" date="2025-09" db="UniProtKB">
        <authorList>
            <consortium name="Ensembl"/>
        </authorList>
    </citation>
    <scope>IDENTIFICATION</scope>
</reference>
<dbReference type="GO" id="GO:0005085">
    <property type="term" value="F:guanyl-nucleotide exchange factor activity"/>
    <property type="evidence" value="ECO:0007669"/>
    <property type="project" value="InterPro"/>
</dbReference>
<dbReference type="AlphaFoldDB" id="W5M0E2"/>
<keyword evidence="2" id="KW-1185">Reference proteome</keyword>
<dbReference type="Pfam" id="PF23268">
    <property type="entry name" value="RIN1"/>
    <property type="match status" value="1"/>
</dbReference>
<dbReference type="InParanoid" id="W5M0E2"/>
<dbReference type="eggNOG" id="KOG2320">
    <property type="taxonomic scope" value="Eukaryota"/>
</dbReference>
<dbReference type="Proteomes" id="UP000018468">
    <property type="component" value="Linkage group LG28"/>
</dbReference>
<dbReference type="InterPro" id="IPR037191">
    <property type="entry name" value="VPS9_dom_sf"/>
</dbReference>
<dbReference type="EMBL" id="AHAT01034003">
    <property type="status" value="NOT_ANNOTATED_CDS"/>
    <property type="molecule type" value="Genomic_DNA"/>
</dbReference>
<dbReference type="STRING" id="7918.ENSLOCP00000001849"/>
<dbReference type="HOGENOM" id="CLU_1622758_0_0_1"/>
<reference evidence="1" key="2">
    <citation type="submission" date="2025-08" db="UniProtKB">
        <authorList>
            <consortium name="Ensembl"/>
        </authorList>
    </citation>
    <scope>IDENTIFICATION</scope>
</reference>
<dbReference type="GeneTree" id="ENSGT00940000165459"/>
<evidence type="ECO:0000313" key="2">
    <source>
        <dbReference type="Proteomes" id="UP000018468"/>
    </source>
</evidence>
<sequence length="164" mass="18178">MVQDFLRAQREGREGPGSGGALLQGLRLFLTQAKSFLLECGELQPPIETLLPDEEKDFALEKALYRCVLKPLKPQVDAALRALHAQDGSTQLMADSLQRAREGALERFGVRVGVPDARGVERVRQKLALMPRAYSPVDKVVLLLQACKCVYRAMRTLPGECHPL</sequence>
<dbReference type="GO" id="GO:0016192">
    <property type="term" value="P:vesicle-mediated transport"/>
    <property type="evidence" value="ECO:0007669"/>
    <property type="project" value="InterPro"/>
</dbReference>
<protein>
    <submittedName>
        <fullName evidence="1">Uncharacterized protein</fullName>
    </submittedName>
</protein>
<organism evidence="1 2">
    <name type="scientific">Lepisosteus oculatus</name>
    <name type="common">Spotted gar</name>
    <dbReference type="NCBI Taxonomy" id="7918"/>
    <lineage>
        <taxon>Eukaryota</taxon>
        <taxon>Metazoa</taxon>
        <taxon>Chordata</taxon>
        <taxon>Craniata</taxon>
        <taxon>Vertebrata</taxon>
        <taxon>Euteleostomi</taxon>
        <taxon>Actinopterygii</taxon>
        <taxon>Neopterygii</taxon>
        <taxon>Holostei</taxon>
        <taxon>Semionotiformes</taxon>
        <taxon>Lepisosteidae</taxon>
        <taxon>Lepisosteus</taxon>
    </lineage>
</organism>